<dbReference type="Proteomes" id="UP000299102">
    <property type="component" value="Unassembled WGS sequence"/>
</dbReference>
<organism evidence="2 3">
    <name type="scientific">Eumeta variegata</name>
    <name type="common">Bagworm moth</name>
    <name type="synonym">Eumeta japonica</name>
    <dbReference type="NCBI Taxonomy" id="151549"/>
    <lineage>
        <taxon>Eukaryota</taxon>
        <taxon>Metazoa</taxon>
        <taxon>Ecdysozoa</taxon>
        <taxon>Arthropoda</taxon>
        <taxon>Hexapoda</taxon>
        <taxon>Insecta</taxon>
        <taxon>Pterygota</taxon>
        <taxon>Neoptera</taxon>
        <taxon>Endopterygota</taxon>
        <taxon>Lepidoptera</taxon>
        <taxon>Glossata</taxon>
        <taxon>Ditrysia</taxon>
        <taxon>Tineoidea</taxon>
        <taxon>Psychidae</taxon>
        <taxon>Oiketicinae</taxon>
        <taxon>Eumeta</taxon>
    </lineage>
</organism>
<dbReference type="AlphaFoldDB" id="A0A4C1TAM6"/>
<sequence length="124" mass="13667">MIISLQLITHRDSLRAGGGRRVREMCAVQRRGSHTLFNRYKFTPIIDDAMKREIAKRQNASVTSLSADVSVAFGPRRCTCGRPRLRPPTVRSDTPPSRPLAPTGGAARPSRPPGHCDSRRFAGC</sequence>
<evidence type="ECO:0000313" key="2">
    <source>
        <dbReference type="EMBL" id="GBP11512.1"/>
    </source>
</evidence>
<comment type="caution">
    <text evidence="2">The sequence shown here is derived from an EMBL/GenBank/DDBJ whole genome shotgun (WGS) entry which is preliminary data.</text>
</comment>
<reference evidence="2 3" key="1">
    <citation type="journal article" date="2019" name="Commun. Biol.">
        <title>The bagworm genome reveals a unique fibroin gene that provides high tensile strength.</title>
        <authorList>
            <person name="Kono N."/>
            <person name="Nakamura H."/>
            <person name="Ohtoshi R."/>
            <person name="Tomita M."/>
            <person name="Numata K."/>
            <person name="Arakawa K."/>
        </authorList>
    </citation>
    <scope>NUCLEOTIDE SEQUENCE [LARGE SCALE GENOMIC DNA]</scope>
</reference>
<evidence type="ECO:0000313" key="3">
    <source>
        <dbReference type="Proteomes" id="UP000299102"/>
    </source>
</evidence>
<name>A0A4C1TAM6_EUMVA</name>
<accession>A0A4C1TAM6</accession>
<feature type="region of interest" description="Disordered" evidence="1">
    <location>
        <begin position="79"/>
        <end position="124"/>
    </location>
</feature>
<gene>
    <name evidence="2" type="ORF">EVAR_92994_1</name>
</gene>
<feature type="compositionally biased region" description="Basic and acidic residues" evidence="1">
    <location>
        <begin position="114"/>
        <end position="124"/>
    </location>
</feature>
<proteinExistence type="predicted"/>
<keyword evidence="3" id="KW-1185">Reference proteome</keyword>
<evidence type="ECO:0000256" key="1">
    <source>
        <dbReference type="SAM" id="MobiDB-lite"/>
    </source>
</evidence>
<protein>
    <submittedName>
        <fullName evidence="2">Uncharacterized protein</fullName>
    </submittedName>
</protein>
<dbReference type="EMBL" id="BGZK01000046">
    <property type="protein sequence ID" value="GBP11512.1"/>
    <property type="molecule type" value="Genomic_DNA"/>
</dbReference>